<keyword evidence="5" id="KW-1133">Transmembrane helix</keyword>
<feature type="region of interest" description="Disordered" evidence="4">
    <location>
        <begin position="644"/>
        <end position="669"/>
    </location>
</feature>
<dbReference type="InterPro" id="IPR025875">
    <property type="entry name" value="Leu-rich_rpt_4"/>
</dbReference>
<dbReference type="Proteomes" id="UP001596258">
    <property type="component" value="Unassembled WGS sequence"/>
</dbReference>
<protein>
    <submittedName>
        <fullName evidence="7">MucBP domain-containing protein</fullName>
    </submittedName>
</protein>
<dbReference type="PANTHER" id="PTHR46652">
    <property type="entry name" value="LEUCINE-RICH REPEAT AND IQ DOMAIN-CONTAINING PROTEIN 1-RELATED"/>
    <property type="match status" value="1"/>
</dbReference>
<dbReference type="EMBL" id="JBHSSO010000004">
    <property type="protein sequence ID" value="MFC6288770.1"/>
    <property type="molecule type" value="Genomic_DNA"/>
</dbReference>
<feature type="compositionally biased region" description="Basic and acidic residues" evidence="4">
    <location>
        <begin position="60"/>
        <end position="73"/>
    </location>
</feature>
<evidence type="ECO:0000259" key="6">
    <source>
        <dbReference type="Pfam" id="PF06458"/>
    </source>
</evidence>
<keyword evidence="5" id="KW-0472">Membrane</keyword>
<comment type="caution">
    <text evidence="7">The sequence shown here is derived from an EMBL/GenBank/DDBJ whole genome shotgun (WGS) entry which is preliminary data.</text>
</comment>
<name>A0ABW1U869_9LACO</name>
<dbReference type="Gene3D" id="3.10.20.320">
    <property type="entry name" value="Putative peptidoglycan bound protein (lpxtg motif)"/>
    <property type="match status" value="2"/>
</dbReference>
<dbReference type="InterPro" id="IPR001611">
    <property type="entry name" value="Leu-rich_rpt"/>
</dbReference>
<dbReference type="Pfam" id="PF19258">
    <property type="entry name" value="KxYKxGKxW_sig"/>
    <property type="match status" value="1"/>
</dbReference>
<feature type="compositionally biased region" description="Polar residues" evidence="4">
    <location>
        <begin position="89"/>
        <end position="104"/>
    </location>
</feature>
<dbReference type="Pfam" id="PF12799">
    <property type="entry name" value="LRR_4"/>
    <property type="match status" value="1"/>
</dbReference>
<feature type="region of interest" description="Disordered" evidence="4">
    <location>
        <begin position="44"/>
        <end position="170"/>
    </location>
</feature>
<evidence type="ECO:0000256" key="3">
    <source>
        <dbReference type="ARBA" id="ARBA00022737"/>
    </source>
</evidence>
<keyword evidence="8" id="KW-1185">Reference proteome</keyword>
<gene>
    <name evidence="7" type="ORF">ACFP1M_00910</name>
</gene>
<dbReference type="InterPro" id="IPR009459">
    <property type="entry name" value="MucBP_dom"/>
</dbReference>
<dbReference type="InterPro" id="IPR050836">
    <property type="entry name" value="SDS22/Internalin_LRR"/>
</dbReference>
<evidence type="ECO:0000256" key="2">
    <source>
        <dbReference type="ARBA" id="ARBA00022729"/>
    </source>
</evidence>
<evidence type="ECO:0000313" key="8">
    <source>
        <dbReference type="Proteomes" id="UP001596258"/>
    </source>
</evidence>
<feature type="domain" description="MucBP" evidence="6">
    <location>
        <begin position="579"/>
        <end position="640"/>
    </location>
</feature>
<dbReference type="PROSITE" id="PS51450">
    <property type="entry name" value="LRR"/>
    <property type="match status" value="2"/>
</dbReference>
<dbReference type="NCBIfam" id="TIGR03715">
    <property type="entry name" value="KxYKxGKxW"/>
    <property type="match status" value="1"/>
</dbReference>
<dbReference type="Pfam" id="PF06458">
    <property type="entry name" value="MucBP"/>
    <property type="match status" value="2"/>
</dbReference>
<dbReference type="InterPro" id="IPR032675">
    <property type="entry name" value="LRR_dom_sf"/>
</dbReference>
<dbReference type="PANTHER" id="PTHR46652:SF7">
    <property type="entry name" value="LEUCINE-RICH REPEAT AND IQ DOMAIN-CONTAINING PROTEIN 1"/>
    <property type="match status" value="1"/>
</dbReference>
<dbReference type="SUPFAM" id="SSF52075">
    <property type="entry name" value="Outer arm dynein light chain 1"/>
    <property type="match status" value="1"/>
</dbReference>
<dbReference type="InterPro" id="IPR022263">
    <property type="entry name" value="KxYKxGKxW"/>
</dbReference>
<dbReference type="Gene3D" id="3.80.10.10">
    <property type="entry name" value="Ribonuclease Inhibitor"/>
    <property type="match status" value="1"/>
</dbReference>
<evidence type="ECO:0000256" key="1">
    <source>
        <dbReference type="ARBA" id="ARBA00022614"/>
    </source>
</evidence>
<feature type="transmembrane region" description="Helical" evidence="5">
    <location>
        <begin position="749"/>
        <end position="766"/>
    </location>
</feature>
<keyword evidence="3" id="KW-0677">Repeat</keyword>
<reference evidence="8" key="1">
    <citation type="journal article" date="2019" name="Int. J. Syst. Evol. Microbiol.">
        <title>The Global Catalogue of Microorganisms (GCM) 10K type strain sequencing project: providing services to taxonomists for standard genome sequencing and annotation.</title>
        <authorList>
            <consortium name="The Broad Institute Genomics Platform"/>
            <consortium name="The Broad Institute Genome Sequencing Center for Infectious Disease"/>
            <person name="Wu L."/>
            <person name="Ma J."/>
        </authorList>
    </citation>
    <scope>NUCLEOTIDE SEQUENCE [LARGE SCALE GENOMIC DNA]</scope>
    <source>
        <strain evidence="8">CCM 8893</strain>
    </source>
</reference>
<feature type="transmembrane region" description="Helical" evidence="5">
    <location>
        <begin position="20"/>
        <end position="41"/>
    </location>
</feature>
<sequence>MFKGHNESLHYKMYKSGKSWVFAGIVSVGLLVGFGGVTALADTAPTASDDPTGQVVAEKQPAKDDDSATKEPQADSALPDDSKPEVTTPDGQQPASTPAGSNLENPDDQAPTKDPTNQQEQNLDNADVHTEEPETPVTPTPTKHPSRLAKLAAPAPAPAPAPTATPTAVPEAAPITASDASIDTWMPNKTLQQLVANQLKKSVNDLTKDDVTSLTRLEATHVLHSPNVFVDGTSSFDLKGLELATNLTYLDLSFDPSYDTLSLSEKKRSEWGDVTSLDALSGLTNLQTLLLAHNRITDISPLQNLKHLKVLDVSDNQISDFSMLDASMLTTMSIGSQIATSNTVQFIDPKNPTLTLSQLVKLPQNLDGQLKRPFDVPERYAIFTRDLTKEINGNTSTIKTLFYRSGTDLQGYQVLDDSGTVQFTNIAPQETPYYINSNEWRNIYDYPGSTPIQTPYKYYLRANLQLYYTLTGSTTKQHTSFTVFIPYDNLQTAGDLTVKYLDADGKAIQDDQVISGKLTSDTYDLTAETTSLKGYTFDHADGNLTGPYTTDPQTVSLYFTKDATKPVTPPVVTPTTTVTVTTHYVDQNGQSLHADQVQTGQAGDHYTTDAVDIPGFALTATPANASGTLGSTDVAVTYVYNQLDNPDQPTTPAPITDNSDDDATAGTGTDIMTGQQAAQVTPQADDVANLVSHAGQAATIADLTATGNQPAKVTTTNTATATASSAANTITTKPTAKTTLPQTNDQTRSPLIGLALLLGTLIGFGLKRKQR</sequence>
<keyword evidence="1" id="KW-0433">Leucine-rich repeat</keyword>
<proteinExistence type="predicted"/>
<feature type="domain" description="MucBP" evidence="6">
    <location>
        <begin position="496"/>
        <end position="560"/>
    </location>
</feature>
<dbReference type="NCBIfam" id="TIGR01167">
    <property type="entry name" value="LPXTG_anchor"/>
    <property type="match status" value="1"/>
</dbReference>
<evidence type="ECO:0000256" key="5">
    <source>
        <dbReference type="SAM" id="Phobius"/>
    </source>
</evidence>
<dbReference type="RefSeq" id="WP_125575475.1">
    <property type="nucleotide sequence ID" value="NZ_JBHSSO010000004.1"/>
</dbReference>
<feature type="compositionally biased region" description="Polar residues" evidence="4">
    <location>
        <begin position="114"/>
        <end position="124"/>
    </location>
</feature>
<evidence type="ECO:0000313" key="7">
    <source>
        <dbReference type="EMBL" id="MFC6288770.1"/>
    </source>
</evidence>
<accession>A0ABW1U869</accession>
<dbReference type="SMART" id="SM00365">
    <property type="entry name" value="LRR_SD22"/>
    <property type="match status" value="2"/>
</dbReference>
<keyword evidence="2" id="KW-0732">Signal</keyword>
<evidence type="ECO:0000256" key="4">
    <source>
        <dbReference type="SAM" id="MobiDB-lite"/>
    </source>
</evidence>
<organism evidence="7 8">
    <name type="scientific">Levilactobacillus angrenensis</name>
    <dbReference type="NCBI Taxonomy" id="2486020"/>
    <lineage>
        <taxon>Bacteria</taxon>
        <taxon>Bacillati</taxon>
        <taxon>Bacillota</taxon>
        <taxon>Bacilli</taxon>
        <taxon>Lactobacillales</taxon>
        <taxon>Lactobacillaceae</taxon>
        <taxon>Levilactobacillus</taxon>
    </lineage>
</organism>
<keyword evidence="5" id="KW-0812">Transmembrane</keyword>